<comment type="similarity">
    <text evidence="1">Belongs to the peroxin-19 family.</text>
</comment>
<evidence type="ECO:0000313" key="4">
    <source>
        <dbReference type="EMBL" id="GBN54577.1"/>
    </source>
</evidence>
<dbReference type="OrthoDB" id="21292at2759"/>
<organism evidence="4 5">
    <name type="scientific">Araneus ventricosus</name>
    <name type="common">Orbweaver spider</name>
    <name type="synonym">Epeira ventricosa</name>
    <dbReference type="NCBI Taxonomy" id="182803"/>
    <lineage>
        <taxon>Eukaryota</taxon>
        <taxon>Metazoa</taxon>
        <taxon>Ecdysozoa</taxon>
        <taxon>Arthropoda</taxon>
        <taxon>Chelicerata</taxon>
        <taxon>Arachnida</taxon>
        <taxon>Araneae</taxon>
        <taxon>Araneomorphae</taxon>
        <taxon>Entelegynae</taxon>
        <taxon>Araneoidea</taxon>
        <taxon>Araneidae</taxon>
        <taxon>Araneus</taxon>
    </lineage>
</organism>
<protein>
    <recommendedName>
        <fullName evidence="2">Peroxin-19</fullName>
    </recommendedName>
</protein>
<dbReference type="InterPro" id="IPR006708">
    <property type="entry name" value="Pex19"/>
</dbReference>
<dbReference type="Pfam" id="PF04614">
    <property type="entry name" value="Pex19"/>
    <property type="match status" value="1"/>
</dbReference>
<dbReference type="PANTHER" id="PTHR12774">
    <property type="entry name" value="PEROXISOMAL BIOGENESIS FACTOR 19"/>
    <property type="match status" value="1"/>
</dbReference>
<comment type="caution">
    <text evidence="4">The sequence shown here is derived from an EMBL/GenBank/DDBJ whole genome shotgun (WGS) entry which is preliminary data.</text>
</comment>
<accession>A0A4Y2PWE8</accession>
<dbReference type="EMBL" id="BGPR01012103">
    <property type="protein sequence ID" value="GBN54577.1"/>
    <property type="molecule type" value="Genomic_DNA"/>
</dbReference>
<dbReference type="Proteomes" id="UP000499080">
    <property type="component" value="Unassembled WGS sequence"/>
</dbReference>
<evidence type="ECO:0000256" key="1">
    <source>
        <dbReference type="ARBA" id="ARBA00006326"/>
    </source>
</evidence>
<dbReference type="AlphaFoldDB" id="A0A4Y2PWE8"/>
<dbReference type="PANTHER" id="PTHR12774:SF2">
    <property type="entry name" value="PEROXISOMAL BIOGENESIS FACTOR 19"/>
    <property type="match status" value="1"/>
</dbReference>
<keyword evidence="5" id="KW-1185">Reference proteome</keyword>
<dbReference type="GO" id="GO:0033328">
    <property type="term" value="F:peroxisome membrane targeting sequence binding"/>
    <property type="evidence" value="ECO:0007669"/>
    <property type="project" value="TreeGrafter"/>
</dbReference>
<reference evidence="4 5" key="1">
    <citation type="journal article" date="2019" name="Sci. Rep.">
        <title>Orb-weaving spider Araneus ventricosus genome elucidates the spidroin gene catalogue.</title>
        <authorList>
            <person name="Kono N."/>
            <person name="Nakamura H."/>
            <person name="Ohtoshi R."/>
            <person name="Moran D.A.P."/>
            <person name="Shinohara A."/>
            <person name="Yoshida Y."/>
            <person name="Fujiwara M."/>
            <person name="Mori M."/>
            <person name="Tomita M."/>
            <person name="Arakawa K."/>
        </authorList>
    </citation>
    <scope>NUCLEOTIDE SEQUENCE [LARGE SCALE GENOMIC DNA]</scope>
</reference>
<dbReference type="GO" id="GO:0045046">
    <property type="term" value="P:protein import into peroxisome membrane"/>
    <property type="evidence" value="ECO:0007669"/>
    <property type="project" value="TreeGrafter"/>
</dbReference>
<dbReference type="Gene3D" id="1.20.120.900">
    <property type="entry name" value="Pex19, mPTS binding domain"/>
    <property type="match status" value="1"/>
</dbReference>
<dbReference type="InterPro" id="IPR038322">
    <property type="entry name" value="Pex19_C_sf"/>
</dbReference>
<name>A0A4Y2PWE8_ARAVE</name>
<evidence type="ECO:0000256" key="2">
    <source>
        <dbReference type="ARBA" id="ARBA00029688"/>
    </source>
</evidence>
<evidence type="ECO:0000256" key="3">
    <source>
        <dbReference type="SAM" id="MobiDB-lite"/>
    </source>
</evidence>
<proteinExistence type="inferred from homology"/>
<evidence type="ECO:0000313" key="5">
    <source>
        <dbReference type="Proteomes" id="UP000499080"/>
    </source>
</evidence>
<gene>
    <name evidence="4" type="primary">PEX19_0</name>
    <name evidence="4" type="ORF">AVEN_260247_1</name>
</gene>
<dbReference type="GO" id="GO:0005778">
    <property type="term" value="C:peroxisomal membrane"/>
    <property type="evidence" value="ECO:0007669"/>
    <property type="project" value="TreeGrafter"/>
</dbReference>
<sequence length="282" mass="31944">MDKEKETAPAVSEDDLSELLDSCLDDFNKPLPKTVLTESKPKKDDVPNAKAPLAEGAKLPDCAAWGEEFKEFSDVMENMMSNDSELNEIKKMMESCLSQQGPPIDDANFAESFAETIREMTQQAQNIPETSSEDVANLLSSLGLGEGSNPDLENMPEIMPLMQNIMQRLMSKDLLYPSIKEIVEKYPGWLDEKKSTLKKEEHENYQKQYEFMKQICEEFEKEMVDTDEAKKEQFEKVLILMQKVQTYGNPPKELISNISPGLPLDEQGNLQIPGMSEQCVIM</sequence>
<feature type="region of interest" description="Disordered" evidence="3">
    <location>
        <begin position="30"/>
        <end position="53"/>
    </location>
</feature>